<dbReference type="VEuPathDB" id="FungiDB:DIURU_005418"/>
<gene>
    <name evidence="2" type="ORF">DIURU_005418</name>
</gene>
<dbReference type="RefSeq" id="XP_034009842.1">
    <property type="nucleotide sequence ID" value="XM_034158398.1"/>
</dbReference>
<feature type="transmembrane region" description="Helical" evidence="1">
    <location>
        <begin position="46"/>
        <end position="66"/>
    </location>
</feature>
<evidence type="ECO:0000313" key="2">
    <source>
        <dbReference type="EMBL" id="KAA8897185.1"/>
    </source>
</evidence>
<sequence>MQTEPKHMTCRSPTPGAVTRRAFEAILAIVALSFVTVHIRETGADGIWFYCVIAGLSLVHILLTVMAELTMGFAVPIVADMVLAGLWFGGGIITFTSPPSRWMPALFALSFAQFISYTVEVVSGAIGLQCM</sequence>
<evidence type="ECO:0000256" key="1">
    <source>
        <dbReference type="SAM" id="Phobius"/>
    </source>
</evidence>
<feature type="transmembrane region" description="Helical" evidence="1">
    <location>
        <begin position="73"/>
        <end position="93"/>
    </location>
</feature>
<dbReference type="AlphaFoldDB" id="A0A642UDK8"/>
<dbReference type="GeneID" id="54784069"/>
<keyword evidence="3" id="KW-1185">Reference proteome</keyword>
<evidence type="ECO:0008006" key="4">
    <source>
        <dbReference type="Google" id="ProtNLM"/>
    </source>
</evidence>
<feature type="transmembrane region" description="Helical" evidence="1">
    <location>
        <begin position="21"/>
        <end position="40"/>
    </location>
</feature>
<name>A0A642UDK8_DIURU</name>
<accession>A0A642UDK8</accession>
<organism evidence="2 3">
    <name type="scientific">Diutina rugosa</name>
    <name type="common">Yeast</name>
    <name type="synonym">Candida rugosa</name>
    <dbReference type="NCBI Taxonomy" id="5481"/>
    <lineage>
        <taxon>Eukaryota</taxon>
        <taxon>Fungi</taxon>
        <taxon>Dikarya</taxon>
        <taxon>Ascomycota</taxon>
        <taxon>Saccharomycotina</taxon>
        <taxon>Pichiomycetes</taxon>
        <taxon>Debaryomycetaceae</taxon>
        <taxon>Diutina</taxon>
    </lineage>
</organism>
<keyword evidence="1" id="KW-0472">Membrane</keyword>
<dbReference type="EMBL" id="SWFT01000159">
    <property type="protein sequence ID" value="KAA8897185.1"/>
    <property type="molecule type" value="Genomic_DNA"/>
</dbReference>
<evidence type="ECO:0000313" key="3">
    <source>
        <dbReference type="Proteomes" id="UP000449547"/>
    </source>
</evidence>
<protein>
    <recommendedName>
        <fullName evidence="4">MARVEL domain-containing protein</fullName>
    </recommendedName>
</protein>
<proteinExistence type="predicted"/>
<keyword evidence="1" id="KW-1133">Transmembrane helix</keyword>
<reference evidence="2 3" key="1">
    <citation type="submission" date="2019-07" db="EMBL/GenBank/DDBJ databases">
        <title>Genome assembly of two rare yeast pathogens: Diutina rugosa and Trichomonascus ciferrii.</title>
        <authorList>
            <person name="Mixao V."/>
            <person name="Saus E."/>
            <person name="Hansen A."/>
            <person name="Lass-Flor C."/>
            <person name="Gabaldon T."/>
        </authorList>
    </citation>
    <scope>NUCLEOTIDE SEQUENCE [LARGE SCALE GENOMIC DNA]</scope>
    <source>
        <strain evidence="2 3">CBS 613</strain>
    </source>
</reference>
<feature type="transmembrane region" description="Helical" evidence="1">
    <location>
        <begin position="105"/>
        <end position="128"/>
    </location>
</feature>
<comment type="caution">
    <text evidence="2">The sequence shown here is derived from an EMBL/GenBank/DDBJ whole genome shotgun (WGS) entry which is preliminary data.</text>
</comment>
<keyword evidence="1" id="KW-0812">Transmembrane</keyword>
<dbReference type="Proteomes" id="UP000449547">
    <property type="component" value="Unassembled WGS sequence"/>
</dbReference>